<dbReference type="InterPro" id="IPR029063">
    <property type="entry name" value="SAM-dependent_MTases_sf"/>
</dbReference>
<accession>A0AAU8CZE7</accession>
<dbReference type="AlphaFoldDB" id="A0AAU8CZE7"/>
<proteinExistence type="predicted"/>
<dbReference type="Gene3D" id="3.90.550.10">
    <property type="entry name" value="Spore Coat Polysaccharide Biosynthesis Protein SpsA, Chain A"/>
    <property type="match status" value="1"/>
</dbReference>
<dbReference type="SUPFAM" id="SSF53335">
    <property type="entry name" value="S-adenosyl-L-methionine-dependent methyltransferases"/>
    <property type="match status" value="1"/>
</dbReference>
<dbReference type="EC" id="2.4.-.-" evidence="3"/>
<dbReference type="PANTHER" id="PTHR43685:SF2">
    <property type="entry name" value="GLYCOSYLTRANSFERASE 2-LIKE DOMAIN-CONTAINING PROTEIN"/>
    <property type="match status" value="1"/>
</dbReference>
<dbReference type="PANTHER" id="PTHR43685">
    <property type="entry name" value="GLYCOSYLTRANSFERASE"/>
    <property type="match status" value="1"/>
</dbReference>
<dbReference type="InterPro" id="IPR001173">
    <property type="entry name" value="Glyco_trans_2-like"/>
</dbReference>
<dbReference type="InterPro" id="IPR029044">
    <property type="entry name" value="Nucleotide-diphossugar_trans"/>
</dbReference>
<geneLocation type="plasmid" evidence="3">
    <name>pMk2240A</name>
</geneLocation>
<sequence>MTDCNETTIVITTCNRVNFLGEAIESALAQTVHADEIIVVDDGSADDPAAVVAQYPGTRLIRQENGGLAAARNTGLAAASGRYIAFLDADDRLRPRMIELNLGQFQRHPECALVYGAYDYINEQGAPTSTVPVRLPSQDAYADFLAGNLIGMHGTVLYRREWLQAAGGFDPSLQTAEDYDVFLRLSSRGHPVAATRESLAEYRRHGTNISNDLPYMLERVLAVLGRHKDAAASRPDWLAAYRKGVADWKSDYSGKQLVQMRHALRNMSEIGPAAVRTARMVALSPDAVASRTVSAVKSRIRPYLNAARVRFGSLDRTTPISRSFGYDRGKPVDRHYVEQFLAKHSADIGGRVLEIGDNQYTMRFGGDRVEVSNVLNRYPGHPTTTFVGDLTDGAGLPSDAFDCFVLTQTLHLLFDLRSAVATLHRVLKPGGVLLVTVPWASPIDRGEWGADWFWSISPNGLQRLLQEAFGPDCQAVTAYGNVKVATAFLYGLAEHELRPSDFEVHDPHCPVIVAGRAVKAGSPV</sequence>
<dbReference type="InterPro" id="IPR050834">
    <property type="entry name" value="Glycosyltransf_2"/>
</dbReference>
<organism evidence="3">
    <name type="scientific">Mesorhizobium sp. WSM2240</name>
    <dbReference type="NCBI Taxonomy" id="3228851"/>
    <lineage>
        <taxon>Bacteria</taxon>
        <taxon>Pseudomonadati</taxon>
        <taxon>Pseudomonadota</taxon>
        <taxon>Alphaproteobacteria</taxon>
        <taxon>Hyphomicrobiales</taxon>
        <taxon>Phyllobacteriaceae</taxon>
        <taxon>Mesorhizobium</taxon>
    </lineage>
</organism>
<evidence type="ECO:0000259" key="1">
    <source>
        <dbReference type="Pfam" id="PF00535"/>
    </source>
</evidence>
<gene>
    <name evidence="3" type="ORF">ABVK50_32500</name>
</gene>
<dbReference type="Gene3D" id="3.40.50.150">
    <property type="entry name" value="Vaccinia Virus protein VP39"/>
    <property type="match status" value="1"/>
</dbReference>
<dbReference type="Pfam" id="PF00535">
    <property type="entry name" value="Glycos_transf_2"/>
    <property type="match status" value="1"/>
</dbReference>
<dbReference type="Pfam" id="PF08241">
    <property type="entry name" value="Methyltransf_11"/>
    <property type="match status" value="1"/>
</dbReference>
<dbReference type="RefSeq" id="WP_353646422.1">
    <property type="nucleotide sequence ID" value="NZ_CP159256.1"/>
</dbReference>
<keyword evidence="3" id="KW-0808">Transferase</keyword>
<feature type="domain" description="Methyltransferase type 11" evidence="2">
    <location>
        <begin position="381"/>
        <end position="434"/>
    </location>
</feature>
<dbReference type="SUPFAM" id="SSF53448">
    <property type="entry name" value="Nucleotide-diphospho-sugar transferases"/>
    <property type="match status" value="1"/>
</dbReference>
<protein>
    <submittedName>
        <fullName evidence="3">Glycosyltransferase</fullName>
        <ecNumber evidence="3">2.4.-.-</ecNumber>
    </submittedName>
</protein>
<dbReference type="GO" id="GO:0044010">
    <property type="term" value="P:single-species biofilm formation"/>
    <property type="evidence" value="ECO:0007669"/>
    <property type="project" value="TreeGrafter"/>
</dbReference>
<evidence type="ECO:0000259" key="2">
    <source>
        <dbReference type="Pfam" id="PF08241"/>
    </source>
</evidence>
<dbReference type="CDD" id="cd02440">
    <property type="entry name" value="AdoMet_MTases"/>
    <property type="match status" value="1"/>
</dbReference>
<reference evidence="3" key="1">
    <citation type="submission" date="2024-06" db="EMBL/GenBank/DDBJ databases">
        <title>Mesorhizobium karijinii sp. nov., a symbiont of the iconic Swainsona formosa from arid Australia.</title>
        <authorList>
            <person name="Hill Y.J."/>
            <person name="Watkin E.L.J."/>
            <person name="O'Hara G.W."/>
            <person name="Terpolilli J."/>
            <person name="Tye M.L."/>
            <person name="Kohlmeier M.G."/>
        </authorList>
    </citation>
    <scope>NUCLEOTIDE SEQUENCE</scope>
    <source>
        <strain evidence="3">WSM2240</strain>
        <plasmid evidence="3">pMk2240A</plasmid>
    </source>
</reference>
<dbReference type="EMBL" id="CP159256">
    <property type="protein sequence ID" value="XCG52214.1"/>
    <property type="molecule type" value="Genomic_DNA"/>
</dbReference>
<dbReference type="GO" id="GO:0008757">
    <property type="term" value="F:S-adenosylmethionine-dependent methyltransferase activity"/>
    <property type="evidence" value="ECO:0007669"/>
    <property type="project" value="InterPro"/>
</dbReference>
<name>A0AAU8CZE7_9HYPH</name>
<feature type="domain" description="Glycosyltransferase 2-like" evidence="1">
    <location>
        <begin position="8"/>
        <end position="164"/>
    </location>
</feature>
<evidence type="ECO:0000313" key="3">
    <source>
        <dbReference type="EMBL" id="XCG52214.1"/>
    </source>
</evidence>
<dbReference type="InterPro" id="IPR013216">
    <property type="entry name" value="Methyltransf_11"/>
</dbReference>
<keyword evidence="3" id="KW-0614">Plasmid</keyword>
<dbReference type="GO" id="GO:0016757">
    <property type="term" value="F:glycosyltransferase activity"/>
    <property type="evidence" value="ECO:0007669"/>
    <property type="project" value="UniProtKB-KW"/>
</dbReference>
<keyword evidence="3" id="KW-0328">Glycosyltransferase</keyword>